<dbReference type="AlphaFoldDB" id="A0A377GLK4"/>
<dbReference type="RefSeq" id="WP_058466549.1">
    <property type="nucleotide sequence ID" value="NZ_CAAAIX010000001.1"/>
</dbReference>
<gene>
    <name evidence="3" type="ORF">NCTC11401_02549</name>
    <name evidence="2" type="ORF">SAMN05421777_102258</name>
</gene>
<evidence type="ECO:0000313" key="4">
    <source>
        <dbReference type="Proteomes" id="UP000186808"/>
    </source>
</evidence>
<name>A0A377GLK4_9GAMM</name>
<dbReference type="Proteomes" id="UP000186808">
    <property type="component" value="Unassembled WGS sequence"/>
</dbReference>
<accession>A0A377GLK4</accession>
<dbReference type="Proteomes" id="UP000254374">
    <property type="component" value="Unassembled WGS sequence"/>
</dbReference>
<evidence type="ECO:0000313" key="3">
    <source>
        <dbReference type="EMBL" id="STO25707.1"/>
    </source>
</evidence>
<evidence type="ECO:0000256" key="1">
    <source>
        <dbReference type="SAM" id="MobiDB-lite"/>
    </source>
</evidence>
<feature type="region of interest" description="Disordered" evidence="1">
    <location>
        <begin position="226"/>
        <end position="252"/>
    </location>
</feature>
<keyword evidence="4" id="KW-1185">Reference proteome</keyword>
<reference evidence="3 5" key="2">
    <citation type="submission" date="2018-06" db="EMBL/GenBank/DDBJ databases">
        <authorList>
            <consortium name="Pathogen Informatics"/>
            <person name="Doyle S."/>
        </authorList>
    </citation>
    <scope>NUCLEOTIDE SEQUENCE [LARGE SCALE GENOMIC DNA]</scope>
    <source>
        <strain evidence="3 5">NCTC11401</strain>
    </source>
</reference>
<proteinExistence type="predicted"/>
<dbReference type="EMBL" id="FTNL01000002">
    <property type="protein sequence ID" value="SIQ70547.1"/>
    <property type="molecule type" value="Genomic_DNA"/>
</dbReference>
<feature type="region of interest" description="Disordered" evidence="1">
    <location>
        <begin position="553"/>
        <end position="576"/>
    </location>
</feature>
<organism evidence="3 5">
    <name type="scientific">Fluoribacter gormanii</name>
    <dbReference type="NCBI Taxonomy" id="464"/>
    <lineage>
        <taxon>Bacteria</taxon>
        <taxon>Pseudomonadati</taxon>
        <taxon>Pseudomonadota</taxon>
        <taxon>Gammaproteobacteria</taxon>
        <taxon>Legionellales</taxon>
        <taxon>Legionellaceae</taxon>
        <taxon>Fluoribacter</taxon>
    </lineage>
</organism>
<reference evidence="2 4" key="1">
    <citation type="submission" date="2017-01" db="EMBL/GenBank/DDBJ databases">
        <authorList>
            <person name="Varghese N."/>
            <person name="Submissions S."/>
        </authorList>
    </citation>
    <scope>NUCLEOTIDE SEQUENCE [LARGE SCALE GENOMIC DNA]</scope>
    <source>
        <strain evidence="2 4">ATCC 33342</strain>
    </source>
</reference>
<evidence type="ECO:0000313" key="5">
    <source>
        <dbReference type="Proteomes" id="UP000254374"/>
    </source>
</evidence>
<dbReference type="EMBL" id="UGGV01000001">
    <property type="protein sequence ID" value="STO25707.1"/>
    <property type="molecule type" value="Genomic_DNA"/>
</dbReference>
<feature type="compositionally biased region" description="Polar residues" evidence="1">
    <location>
        <begin position="234"/>
        <end position="250"/>
    </location>
</feature>
<evidence type="ECO:0000313" key="2">
    <source>
        <dbReference type="EMBL" id="SIQ70547.1"/>
    </source>
</evidence>
<protein>
    <recommendedName>
        <fullName evidence="6">Coiled-coil-containing protein</fullName>
    </recommendedName>
</protein>
<dbReference type="OrthoDB" id="5653974at2"/>
<sequence>MYLNKLYNFIHTEIFEHDKQGFDKATLFRQTHLNGTPYYLLQLPKKKNKFPEGLTLIEHHISIYEQPLNIIDKLSEYHYTATFKDKQKKTYRLHVYFDQLDAMISSPRLVLETSNQEYESTAGNEFDVDWLAVSKRTIGSIIAKLRDEQNNHCALLKNKIAALDKVTVQLSMNLEKNKKKYLTTLDQQIKLSTQLNAINSREDMQKKIGLLETIYQKVDVEISSPRSSRKTKEIASSATQSTTPEASQLTKADAANVRKTAISKKNKYFPINNTAQEESLTPKINKLSDKLLQIGATTDESEKTAMIQDLFQRISELQLIVSSSKVNSIQTLKKMEQSLISIGRKHLHSLLFKNKFNQAVQLSALFSVALDDTILKKALIELNANLLDFILKNKKYDLEKFKLKIHDKNYDSILDYLLQCDFSSSKAEQCFNILLTHKMSLLRNDSVGLPLLLPIIEDEKHPLAHILLSNLEGSPENLHLLKQMINFFETQKKNFLPDTTHYQRISKSLALMKKLDEDLSTKLKKNAGSSSRNSNIYGRLGLFALHDLIKFSPPASSTPSESSEESSESLPGKLLI</sequence>
<evidence type="ECO:0008006" key="6">
    <source>
        <dbReference type="Google" id="ProtNLM"/>
    </source>
</evidence>